<name>A0AAV0Z3E0_VICFA</name>
<evidence type="ECO:0000256" key="5">
    <source>
        <dbReference type="ARBA" id="ARBA00022679"/>
    </source>
</evidence>
<feature type="domain" description="UGGT thioredoxin-like" evidence="12">
    <location>
        <begin position="359"/>
        <end position="475"/>
    </location>
</feature>
<dbReference type="InterPro" id="IPR040525">
    <property type="entry name" value="UGGT_TRXL_4"/>
</dbReference>
<dbReference type="CDD" id="cd06432">
    <property type="entry name" value="GT8_HUGT1_C_like"/>
    <property type="match status" value="1"/>
</dbReference>
<dbReference type="Pfam" id="PF18404">
    <property type="entry name" value="Glyco_transf_24"/>
    <property type="match status" value="1"/>
</dbReference>
<dbReference type="FunFam" id="3.90.550.10:FF:000054">
    <property type="entry name" value="UDP-glucose:glycoprotein glucosyltransferase 1"/>
    <property type="match status" value="1"/>
</dbReference>
<feature type="compositionally biased region" description="Basic and acidic residues" evidence="9">
    <location>
        <begin position="1615"/>
        <end position="1636"/>
    </location>
</feature>
<proteinExistence type="inferred from homology"/>
<dbReference type="Pfam" id="PF18401">
    <property type="entry name" value="Thioredoxin_13"/>
    <property type="match status" value="1"/>
</dbReference>
<dbReference type="GO" id="GO:0003980">
    <property type="term" value="F:UDP-glucose:glycoprotein glucosyltransferase activity"/>
    <property type="evidence" value="ECO:0007669"/>
    <property type="project" value="InterPro"/>
</dbReference>
<dbReference type="InterPro" id="IPR040693">
    <property type="entry name" value="UGGT_TRXL_1"/>
</dbReference>
<dbReference type="GO" id="GO:0036503">
    <property type="term" value="P:ERAD pathway"/>
    <property type="evidence" value="ECO:0007669"/>
    <property type="project" value="TreeGrafter"/>
</dbReference>
<comment type="similarity">
    <text evidence="4">Belongs to the glycosyltransferase 8 family.</text>
</comment>
<dbReference type="Pfam" id="PF18403">
    <property type="entry name" value="Thioredoxin_15"/>
    <property type="match status" value="1"/>
</dbReference>
<dbReference type="Pfam" id="PF18402">
    <property type="entry name" value="Thioredoxin_14"/>
    <property type="match status" value="1"/>
</dbReference>
<dbReference type="PANTHER" id="PTHR11226:SF0">
    <property type="entry name" value="UDP-GLUCOSE:GLYCOPROTEIN GLUCOSYLTRANSFERASE"/>
    <property type="match status" value="1"/>
</dbReference>
<dbReference type="InterPro" id="IPR009448">
    <property type="entry name" value="UDP-g_GGtrans"/>
</dbReference>
<dbReference type="EMBL" id="OX451736">
    <property type="protein sequence ID" value="CAI8591523.1"/>
    <property type="molecule type" value="Genomic_DNA"/>
</dbReference>
<feature type="signal peptide" evidence="10">
    <location>
        <begin position="1"/>
        <end position="24"/>
    </location>
</feature>
<keyword evidence="6 10" id="KW-0732">Signal</keyword>
<dbReference type="Proteomes" id="UP001157006">
    <property type="component" value="Chromosome 1L"/>
</dbReference>
<evidence type="ECO:0000259" key="14">
    <source>
        <dbReference type="Pfam" id="PF18403"/>
    </source>
</evidence>
<dbReference type="InterPro" id="IPR040497">
    <property type="entry name" value="Glyco_transf_24"/>
</dbReference>
<feature type="domain" description="UDP-glucose:glycoprotein glucosyltransferase thioredoxin-like" evidence="14">
    <location>
        <begin position="770"/>
        <end position="1010"/>
    </location>
</feature>
<gene>
    <name evidence="16" type="ORF">VFH_I491600</name>
</gene>
<evidence type="ECO:0000256" key="3">
    <source>
        <dbReference type="ARBA" id="ARBA00004922"/>
    </source>
</evidence>
<dbReference type="GO" id="GO:0018279">
    <property type="term" value="P:protein N-linked glycosylation via asparagine"/>
    <property type="evidence" value="ECO:0007669"/>
    <property type="project" value="TreeGrafter"/>
</dbReference>
<evidence type="ECO:0000259" key="13">
    <source>
        <dbReference type="Pfam" id="PF18402"/>
    </source>
</evidence>
<dbReference type="InterPro" id="IPR029044">
    <property type="entry name" value="Nucleotide-diphossugar_trans"/>
</dbReference>
<evidence type="ECO:0000259" key="12">
    <source>
        <dbReference type="Pfam" id="PF18401"/>
    </source>
</evidence>
<dbReference type="SUPFAM" id="SSF53448">
    <property type="entry name" value="Nucleotide-diphospho-sugar transferases"/>
    <property type="match status" value="1"/>
</dbReference>
<feature type="domain" description="UGGT thioredoxin-like" evidence="13">
    <location>
        <begin position="487"/>
        <end position="751"/>
    </location>
</feature>
<dbReference type="InterPro" id="IPR040692">
    <property type="entry name" value="UGGT_TRXL_3"/>
</dbReference>
<dbReference type="Gene3D" id="3.90.550.10">
    <property type="entry name" value="Spore Coat Polysaccharide Biosynthesis Protein SpsA, Chain A"/>
    <property type="match status" value="1"/>
</dbReference>
<organism evidence="16 17">
    <name type="scientific">Vicia faba</name>
    <name type="common">Broad bean</name>
    <name type="synonym">Faba vulgaris</name>
    <dbReference type="NCBI Taxonomy" id="3906"/>
    <lineage>
        <taxon>Eukaryota</taxon>
        <taxon>Viridiplantae</taxon>
        <taxon>Streptophyta</taxon>
        <taxon>Embryophyta</taxon>
        <taxon>Tracheophyta</taxon>
        <taxon>Spermatophyta</taxon>
        <taxon>Magnoliopsida</taxon>
        <taxon>eudicotyledons</taxon>
        <taxon>Gunneridae</taxon>
        <taxon>Pentapetalae</taxon>
        <taxon>rosids</taxon>
        <taxon>fabids</taxon>
        <taxon>Fabales</taxon>
        <taxon>Fabaceae</taxon>
        <taxon>Papilionoideae</taxon>
        <taxon>50 kb inversion clade</taxon>
        <taxon>NPAAA clade</taxon>
        <taxon>Hologalegina</taxon>
        <taxon>IRL clade</taxon>
        <taxon>Fabeae</taxon>
        <taxon>Vicia</taxon>
    </lineage>
</organism>
<evidence type="ECO:0000256" key="8">
    <source>
        <dbReference type="ARBA" id="ARBA00023180"/>
    </source>
</evidence>
<reference evidence="16 17" key="1">
    <citation type="submission" date="2023-01" db="EMBL/GenBank/DDBJ databases">
        <authorList>
            <person name="Kreplak J."/>
        </authorList>
    </citation>
    <scope>NUCLEOTIDE SEQUENCE [LARGE SCALE GENOMIC DNA]</scope>
</reference>
<evidence type="ECO:0000256" key="4">
    <source>
        <dbReference type="ARBA" id="ARBA00006351"/>
    </source>
</evidence>
<dbReference type="PANTHER" id="PTHR11226">
    <property type="entry name" value="UDP-GLUCOSE GLYCOPROTEIN:GLUCOSYLTRANSFERASE"/>
    <property type="match status" value="1"/>
</dbReference>
<sequence>MGFRSRYCFLLFLVATSFSHLIVASVNRNTKNVQTALHAKWPGTPLLLEASELLSKQQHHLFWNFIDIWINANHNPNPDVNEADSHSYTAKYCVKKILEHGRSLLTEPLASLFEFSLILRSASPTIALYRQLAHDSLSSFPLIHHDNEIVETKSNNTRLDPLGVGVSLQSPGGKCCWIDTGEHLFFDVSELKAWLQNPHDPQQVGDSFQSPPVFDFDHVHFDSTSGSPVAILYGALGTNCFKEFHVALLEAAKQGKVKYVLRPVLPAGCEAQIGHCGSVGVSETVNLGGYGVELALKNMEYKAMDDSAIKKGVTLEDPRIEDLSQEVRGFIFSKILDRKPELASEIMAFRDYLLSSTISDTLDVWELKDLGHQTVQRIVHASDPLQSMQDINQNFPSIVSYLSRMKLDDSVRDEITANQRMIPPGKSLMAINGALISVEEIDLYMLIDLVHQDLLLADQFSKLKIPRSTARKLLSTLPPPESDMFRVDFRSTNVHYLNNLEEDGKYKWWRNNLNEILMPVFPGQLRQIRKNLFHAVFVIDPATTCGLESIDLIISLYENNFPVRFGVLLFSSKYITQLEDQSTKEDGDKFEDDVSDMIIRLFSYIKGNYGIEMAFKFLSNVNKLRDESDDDVEDAHLELHHVESAFVETILPKVKSPPQEILLKLKKEPELKELSQQSSKIVFKLGLSKIQCSLLMNGLFIDPTEEALLNALNDETQRLQEQVYFGQIKSHTDVLDKLLSEAGIQRYNPRIISDNKPRFISLSMFTFGEASILSGINYLHSPGTMDDLKPVTHLFAVDITIASGIKLLRQGLNYLIEGSKDARVGLLFSCNHTTNLFSLLFVKVFEITTSSYSHKKNALNFLDQLCSVYQQKYILTSLVEVDGTQAFIDEIGKLAESSGLPSESFRSSLSEFSADEVKSHLSEAEKFLSTTLGSESGVNAIFTNGRVTCPIDEGTFLSADLHLLESIELKKRTKHILEIIEEVKWQDVDPDMLTSKFISDIVMSVSSSMSMRERSSESARFEVLSDEHSAIILNSENSSIHIDAVLDPLSPTSQKLSGILRVLWKYIQPSMRIVLNPMSSLVDLPLKNYYRYVVPSMDDFSNTDSSINGPKAFFANMPLSKTLTMNLDVPEPWLVEPVLTVHDLDNILLENLGDTRTLQAAFELEALVLTGHCSEKDHDPPRGLQLILGTKTSPHLVDTLVMANLGYWQMKVAPGVWFLQLAPGRSSELYIFKEDDDGSKNRQSSKLITINSLRGKVVHMEVVKRKGKEDEKLLIPDDDDNLQDKKKGSSWNSNILKWASGFISSNEQSKNAESNSPETARGGRHGKTINIFSIASGHLYERFLKIMILSVLKNTHRPVKFWFIKNYLSPPFKDLIPHMSNEYGFEYELITYKWPTWLHKQKEKQRIIWAYKILFLDVIFPLSLEKVIFVDADQIVRTDMGELYDMDLKGRPLAYTPFCDNNREMDGYRFWRQGFWKDHLRGRPYHISALYVVDLKKFRETAAGDNLRVIYETLSKDPNSLANLDQDLPNYAQHTVPIFSLPQEWLWCESWCGNATKSKAKTIDLCNNPMTKEPKLQGARRIVSEWPDLDLEARTFTARVLGDDQEPIQSPNESNELKDPTNEETLKEDLESKAEL</sequence>
<keyword evidence="5" id="KW-0808">Transferase</keyword>
<evidence type="ECO:0000259" key="15">
    <source>
        <dbReference type="Pfam" id="PF18404"/>
    </source>
</evidence>
<comment type="cofactor">
    <cofactor evidence="1">
        <name>Ca(2+)</name>
        <dbReference type="ChEBI" id="CHEBI:29108"/>
    </cofactor>
</comment>
<evidence type="ECO:0000256" key="6">
    <source>
        <dbReference type="ARBA" id="ARBA00022729"/>
    </source>
</evidence>
<protein>
    <recommendedName>
        <fullName evidence="18">UDP-glucose:glycoprotein glucosyltransferase</fullName>
    </recommendedName>
</protein>
<keyword evidence="17" id="KW-1185">Reference proteome</keyword>
<dbReference type="GO" id="GO:0005788">
    <property type="term" value="C:endoplasmic reticulum lumen"/>
    <property type="evidence" value="ECO:0007669"/>
    <property type="project" value="UniProtKB-SubCell"/>
</dbReference>
<comment type="pathway">
    <text evidence="3">Protein modification; protein glycosylation.</text>
</comment>
<feature type="domain" description="Glucosyltransferase 24 catalytic" evidence="15">
    <location>
        <begin position="1329"/>
        <end position="1594"/>
    </location>
</feature>
<feature type="region of interest" description="Disordered" evidence="9">
    <location>
        <begin position="1600"/>
        <end position="1636"/>
    </location>
</feature>
<feature type="domain" description="UGGT thioredoxin-like" evidence="11">
    <location>
        <begin position="44"/>
        <end position="271"/>
    </location>
</feature>
<evidence type="ECO:0000256" key="9">
    <source>
        <dbReference type="SAM" id="MobiDB-lite"/>
    </source>
</evidence>
<feature type="chain" id="PRO_5043987407" description="UDP-glucose:glycoprotein glucosyltransferase" evidence="10">
    <location>
        <begin position="25"/>
        <end position="1636"/>
    </location>
</feature>
<dbReference type="Pfam" id="PF06427">
    <property type="entry name" value="UDP-g_GGTase"/>
    <property type="match status" value="1"/>
</dbReference>
<accession>A0AAV0Z3E0</accession>
<evidence type="ECO:0000313" key="17">
    <source>
        <dbReference type="Proteomes" id="UP001157006"/>
    </source>
</evidence>
<evidence type="ECO:0008006" key="18">
    <source>
        <dbReference type="Google" id="ProtNLM"/>
    </source>
</evidence>
<evidence type="ECO:0000256" key="2">
    <source>
        <dbReference type="ARBA" id="ARBA00004319"/>
    </source>
</evidence>
<dbReference type="Pfam" id="PF18400">
    <property type="entry name" value="Thioredoxin_12"/>
    <property type="match status" value="1"/>
</dbReference>
<comment type="subcellular location">
    <subcellularLocation>
        <location evidence="2">Endoplasmic reticulum lumen</location>
    </subcellularLocation>
</comment>
<evidence type="ECO:0000256" key="10">
    <source>
        <dbReference type="SAM" id="SignalP"/>
    </source>
</evidence>
<dbReference type="InterPro" id="IPR040694">
    <property type="entry name" value="UGGT_TRXL_2"/>
</dbReference>
<dbReference type="GO" id="GO:0051082">
    <property type="term" value="F:unfolded protein binding"/>
    <property type="evidence" value="ECO:0007669"/>
    <property type="project" value="TreeGrafter"/>
</dbReference>
<evidence type="ECO:0000256" key="1">
    <source>
        <dbReference type="ARBA" id="ARBA00001913"/>
    </source>
</evidence>
<evidence type="ECO:0000313" key="16">
    <source>
        <dbReference type="EMBL" id="CAI8591523.1"/>
    </source>
</evidence>
<evidence type="ECO:0000256" key="7">
    <source>
        <dbReference type="ARBA" id="ARBA00022824"/>
    </source>
</evidence>
<keyword evidence="7" id="KW-0256">Endoplasmic reticulum</keyword>
<evidence type="ECO:0000259" key="11">
    <source>
        <dbReference type="Pfam" id="PF18400"/>
    </source>
</evidence>
<keyword evidence="8" id="KW-0325">Glycoprotein</keyword>